<keyword evidence="6 9" id="KW-0067">ATP-binding</keyword>
<dbReference type="PANTHER" id="PTHR24363">
    <property type="entry name" value="SERINE/THREONINE PROTEIN KINASE"/>
    <property type="match status" value="1"/>
</dbReference>
<dbReference type="InterPro" id="IPR000719">
    <property type="entry name" value="Prot_kinase_dom"/>
</dbReference>
<keyword evidence="4 9" id="KW-0547">Nucleotide-binding</keyword>
<evidence type="ECO:0000256" key="1">
    <source>
        <dbReference type="ARBA" id="ARBA00012513"/>
    </source>
</evidence>
<keyword evidence="12" id="KW-1185">Reference proteome</keyword>
<organism evidence="11 12">
    <name type="scientific">Cylindrospermopsis raciborskii C07</name>
    <dbReference type="NCBI Taxonomy" id="2014886"/>
    <lineage>
        <taxon>Bacteria</taxon>
        <taxon>Bacillati</taxon>
        <taxon>Cyanobacteriota</taxon>
        <taxon>Cyanophyceae</taxon>
        <taxon>Nostocales</taxon>
        <taxon>Aphanizomenonaceae</taxon>
        <taxon>Cylindrospermopsis</taxon>
    </lineage>
</organism>
<dbReference type="PANTHER" id="PTHR24363:SF0">
    <property type="entry name" value="SERINE_THREONINE KINASE LIKE DOMAIN CONTAINING 1"/>
    <property type="match status" value="1"/>
</dbReference>
<proteinExistence type="predicted"/>
<keyword evidence="3" id="KW-0808">Transferase</keyword>
<evidence type="ECO:0000313" key="11">
    <source>
        <dbReference type="EMBL" id="PNJ93724.1"/>
    </source>
</evidence>
<dbReference type="InterPro" id="IPR017441">
    <property type="entry name" value="Protein_kinase_ATP_BS"/>
</dbReference>
<comment type="catalytic activity">
    <reaction evidence="8">
        <text>L-seryl-[protein] + ATP = O-phospho-L-seryl-[protein] + ADP + H(+)</text>
        <dbReference type="Rhea" id="RHEA:17989"/>
        <dbReference type="Rhea" id="RHEA-COMP:9863"/>
        <dbReference type="Rhea" id="RHEA-COMP:11604"/>
        <dbReference type="ChEBI" id="CHEBI:15378"/>
        <dbReference type="ChEBI" id="CHEBI:29999"/>
        <dbReference type="ChEBI" id="CHEBI:30616"/>
        <dbReference type="ChEBI" id="CHEBI:83421"/>
        <dbReference type="ChEBI" id="CHEBI:456216"/>
        <dbReference type="EC" id="2.7.11.1"/>
    </reaction>
</comment>
<evidence type="ECO:0000256" key="6">
    <source>
        <dbReference type="ARBA" id="ARBA00022840"/>
    </source>
</evidence>
<sequence length="141" mass="16201">MNKILCVKPDCLHQNPNNCKFCQKCGNKLILRERFIPREILGEGGFGRTFLATDTGKPSQPLCVIKQFLPQAQGTDTIEKASRLFNQEAKQLEQLGQHPQIPELLDYFIRTEDNRQYLVQEYVEGDTLEIELQKNGVFSPF</sequence>
<evidence type="ECO:0000259" key="10">
    <source>
        <dbReference type="PROSITE" id="PS50011"/>
    </source>
</evidence>
<dbReference type="Gene3D" id="3.30.200.20">
    <property type="entry name" value="Phosphorylase Kinase, domain 1"/>
    <property type="match status" value="1"/>
</dbReference>
<evidence type="ECO:0000256" key="9">
    <source>
        <dbReference type="PROSITE-ProRule" id="PRU10141"/>
    </source>
</evidence>
<keyword evidence="2" id="KW-0723">Serine/threonine-protein kinase</keyword>
<dbReference type="InterPro" id="IPR011009">
    <property type="entry name" value="Kinase-like_dom_sf"/>
</dbReference>
<name>A0ABX4WJS3_9CYAN</name>
<dbReference type="PROSITE" id="PS50011">
    <property type="entry name" value="PROTEIN_KINASE_DOM"/>
    <property type="match status" value="1"/>
</dbReference>
<keyword evidence="5" id="KW-0418">Kinase</keyword>
<evidence type="ECO:0000256" key="7">
    <source>
        <dbReference type="ARBA" id="ARBA00047899"/>
    </source>
</evidence>
<comment type="caution">
    <text evidence="11">The sequence shown here is derived from an EMBL/GenBank/DDBJ whole genome shotgun (WGS) entry which is preliminary data.</text>
</comment>
<dbReference type="EMBL" id="NJHS01000243">
    <property type="protein sequence ID" value="PNJ93724.1"/>
    <property type="molecule type" value="Genomic_DNA"/>
</dbReference>
<accession>A0ABX4WJS3</accession>
<evidence type="ECO:0000313" key="12">
    <source>
        <dbReference type="Proteomes" id="UP000236284"/>
    </source>
</evidence>
<dbReference type="Pfam" id="PF00069">
    <property type="entry name" value="Pkinase"/>
    <property type="match status" value="1"/>
</dbReference>
<dbReference type="SUPFAM" id="SSF56112">
    <property type="entry name" value="Protein kinase-like (PK-like)"/>
    <property type="match status" value="1"/>
</dbReference>
<comment type="catalytic activity">
    <reaction evidence="7">
        <text>L-threonyl-[protein] + ATP = O-phospho-L-threonyl-[protein] + ADP + H(+)</text>
        <dbReference type="Rhea" id="RHEA:46608"/>
        <dbReference type="Rhea" id="RHEA-COMP:11060"/>
        <dbReference type="Rhea" id="RHEA-COMP:11605"/>
        <dbReference type="ChEBI" id="CHEBI:15378"/>
        <dbReference type="ChEBI" id="CHEBI:30013"/>
        <dbReference type="ChEBI" id="CHEBI:30616"/>
        <dbReference type="ChEBI" id="CHEBI:61977"/>
        <dbReference type="ChEBI" id="CHEBI:456216"/>
        <dbReference type="EC" id="2.7.11.1"/>
    </reaction>
</comment>
<feature type="binding site" evidence="9">
    <location>
        <position position="66"/>
    </location>
    <ligand>
        <name>ATP</name>
        <dbReference type="ChEBI" id="CHEBI:30616"/>
    </ligand>
</feature>
<evidence type="ECO:0000256" key="8">
    <source>
        <dbReference type="ARBA" id="ARBA00048679"/>
    </source>
</evidence>
<dbReference type="NCBIfam" id="NF045510">
    <property type="entry name" value="4Cys_prefix_kin"/>
    <property type="match status" value="1"/>
</dbReference>
<feature type="domain" description="Protein kinase" evidence="10">
    <location>
        <begin position="35"/>
        <end position="141"/>
    </location>
</feature>
<reference evidence="11 12" key="1">
    <citation type="submission" date="2017-06" db="EMBL/GenBank/DDBJ databases">
        <title>Genome variation in co-occurring toxic Cylindrospermopsis raciborskii strains determines phenotypic plasticity.</title>
        <authorList>
            <person name="Willis A."/>
            <person name="Woodhouse J."/>
            <person name="Ongley S."/>
            <person name="Jex A."/>
            <person name="Burford M."/>
            <person name="Neilan B."/>
        </authorList>
    </citation>
    <scope>NUCLEOTIDE SEQUENCE [LARGE SCALE GENOMIC DNA]</scope>
    <source>
        <strain evidence="11 12">C07</strain>
    </source>
</reference>
<evidence type="ECO:0000256" key="3">
    <source>
        <dbReference type="ARBA" id="ARBA00022679"/>
    </source>
</evidence>
<dbReference type="PROSITE" id="PS00107">
    <property type="entry name" value="PROTEIN_KINASE_ATP"/>
    <property type="match status" value="1"/>
</dbReference>
<dbReference type="Proteomes" id="UP000236284">
    <property type="component" value="Unassembled WGS sequence"/>
</dbReference>
<evidence type="ECO:0000256" key="4">
    <source>
        <dbReference type="ARBA" id="ARBA00022741"/>
    </source>
</evidence>
<evidence type="ECO:0000256" key="5">
    <source>
        <dbReference type="ARBA" id="ARBA00022777"/>
    </source>
</evidence>
<dbReference type="EC" id="2.7.11.1" evidence="1"/>
<gene>
    <name evidence="11" type="ORF">CEP15_14085</name>
</gene>
<evidence type="ECO:0000256" key="2">
    <source>
        <dbReference type="ARBA" id="ARBA00022527"/>
    </source>
</evidence>
<protein>
    <recommendedName>
        <fullName evidence="1">non-specific serine/threonine protein kinase</fullName>
        <ecNumber evidence="1">2.7.11.1</ecNumber>
    </recommendedName>
</protein>